<evidence type="ECO:0000256" key="1">
    <source>
        <dbReference type="SAM" id="MobiDB-lite"/>
    </source>
</evidence>
<comment type="caution">
    <text evidence="3">The sequence shown here is derived from an EMBL/GenBank/DDBJ whole genome shotgun (WGS) entry which is preliminary data.</text>
</comment>
<accession>A0ABR0J2L6</accession>
<proteinExistence type="predicted"/>
<evidence type="ECO:0000313" key="4">
    <source>
        <dbReference type="Proteomes" id="UP001345691"/>
    </source>
</evidence>
<reference evidence="3 4" key="1">
    <citation type="submission" date="2023-08" db="EMBL/GenBank/DDBJ databases">
        <title>Black Yeasts Isolated from many extreme environments.</title>
        <authorList>
            <person name="Coleine C."/>
            <person name="Stajich J.E."/>
            <person name="Selbmann L."/>
        </authorList>
    </citation>
    <scope>NUCLEOTIDE SEQUENCE [LARGE SCALE GENOMIC DNA]</scope>
    <source>
        <strain evidence="3 4">CCFEE 6328</strain>
    </source>
</reference>
<feature type="compositionally biased region" description="Basic and acidic residues" evidence="1">
    <location>
        <begin position="123"/>
        <end position="140"/>
    </location>
</feature>
<organism evidence="3 4">
    <name type="scientific">Exophiala sideris</name>
    <dbReference type="NCBI Taxonomy" id="1016849"/>
    <lineage>
        <taxon>Eukaryota</taxon>
        <taxon>Fungi</taxon>
        <taxon>Dikarya</taxon>
        <taxon>Ascomycota</taxon>
        <taxon>Pezizomycotina</taxon>
        <taxon>Eurotiomycetes</taxon>
        <taxon>Chaetothyriomycetidae</taxon>
        <taxon>Chaetothyriales</taxon>
        <taxon>Herpotrichiellaceae</taxon>
        <taxon>Exophiala</taxon>
    </lineage>
</organism>
<feature type="compositionally biased region" description="Low complexity" evidence="1">
    <location>
        <begin position="69"/>
        <end position="109"/>
    </location>
</feature>
<sequence length="151" mass="15715">MANATAEEKLSYVLNVLMHTEMPKPDYHAVAQDNGITSANNAQKKFRAIVKSAGYDLVDGRIVSDSGNGTAAAPSTTPSTPTKKSGGKASVGAGAKKTPAKKATAGPATSKKRKIDESAGDSGMKEEHDTTENIKEEHETTLAPADDSLDD</sequence>
<evidence type="ECO:0000313" key="3">
    <source>
        <dbReference type="EMBL" id="KAK5054983.1"/>
    </source>
</evidence>
<dbReference type="InterPro" id="IPR054505">
    <property type="entry name" value="Myb_DNA-bind_8"/>
</dbReference>
<feature type="region of interest" description="Disordered" evidence="1">
    <location>
        <begin position="60"/>
        <end position="151"/>
    </location>
</feature>
<feature type="domain" description="Myb-like DNA-binding" evidence="2">
    <location>
        <begin position="7"/>
        <end position="53"/>
    </location>
</feature>
<dbReference type="EMBL" id="JAVRRF010000021">
    <property type="protein sequence ID" value="KAK5054983.1"/>
    <property type="molecule type" value="Genomic_DNA"/>
</dbReference>
<gene>
    <name evidence="3" type="ORF">LTR69_008551</name>
</gene>
<dbReference type="Proteomes" id="UP001345691">
    <property type="component" value="Unassembled WGS sequence"/>
</dbReference>
<evidence type="ECO:0000259" key="2">
    <source>
        <dbReference type="Pfam" id="PF22980"/>
    </source>
</evidence>
<dbReference type="Pfam" id="PF22980">
    <property type="entry name" value="Myb_DNA-bind_8"/>
    <property type="match status" value="1"/>
</dbReference>
<protein>
    <recommendedName>
        <fullName evidence="2">Myb-like DNA-binding domain-containing protein</fullName>
    </recommendedName>
</protein>
<name>A0ABR0J2L6_9EURO</name>
<keyword evidence="4" id="KW-1185">Reference proteome</keyword>